<feature type="compositionally biased region" description="Basic and acidic residues" evidence="1">
    <location>
        <begin position="28"/>
        <end position="44"/>
    </location>
</feature>
<organism evidence="2 3">
    <name type="scientific">Penicillium argentinense</name>
    <dbReference type="NCBI Taxonomy" id="1131581"/>
    <lineage>
        <taxon>Eukaryota</taxon>
        <taxon>Fungi</taxon>
        <taxon>Dikarya</taxon>
        <taxon>Ascomycota</taxon>
        <taxon>Pezizomycotina</taxon>
        <taxon>Eurotiomycetes</taxon>
        <taxon>Eurotiomycetidae</taxon>
        <taxon>Eurotiales</taxon>
        <taxon>Aspergillaceae</taxon>
        <taxon>Penicillium</taxon>
    </lineage>
</organism>
<name>A0A9W9G5X4_9EURO</name>
<dbReference type="RefSeq" id="XP_056480552.1">
    <property type="nucleotide sequence ID" value="XM_056613328.1"/>
</dbReference>
<accession>A0A9W9G5X4</accession>
<feature type="region of interest" description="Disordered" evidence="1">
    <location>
        <begin position="1"/>
        <end position="59"/>
    </location>
</feature>
<dbReference type="Proteomes" id="UP001149074">
    <property type="component" value="Unassembled WGS sequence"/>
</dbReference>
<keyword evidence="3" id="KW-1185">Reference proteome</keyword>
<evidence type="ECO:0000256" key="1">
    <source>
        <dbReference type="SAM" id="MobiDB-lite"/>
    </source>
</evidence>
<protein>
    <submittedName>
        <fullName evidence="2">Transcriptional regulator family: Fungal Specific TF</fullName>
    </submittedName>
</protein>
<dbReference type="AlphaFoldDB" id="A0A9W9G5X4"/>
<proteinExistence type="predicted"/>
<gene>
    <name evidence="2" type="ORF">N7532_000824</name>
</gene>
<dbReference type="OrthoDB" id="4356994at2759"/>
<sequence>MRSMSLALPCRFQDKGAPGRPRKRPRHEQHDRQLATRERERGEPRQLPPHSFQISPALAHEPIEDKDVESMLLSDDFSSFPFELSGSCGLGACALDFTGNLDFSSFPIGPLSNSHAGGEHEHPEAVSEMSLPSCISPPLSPQSCQCDEEVSDAVRALTRAPASHSLIQNLRDGIGLTEKLLTCPVCYDVSKPPRITVQNVLLIGRLMFEVTSGYQRYLRWLKTHCQELEEKSSSETLYLIPSLGIGAELGLKISGQKFHDVITHGLHADTDRMEAVGKQFAQRQKNRHLIGHETCPDEEGRCRREEYGLDHDPLDLCPHNAASRRLTPCFRIVDEVRAMIQQVAEGLD</sequence>
<dbReference type="GeneID" id="81352307"/>
<reference evidence="2" key="1">
    <citation type="submission" date="2022-11" db="EMBL/GenBank/DDBJ databases">
        <authorList>
            <person name="Petersen C."/>
        </authorList>
    </citation>
    <scope>NUCLEOTIDE SEQUENCE</scope>
    <source>
        <strain evidence="2">IBT 30761</strain>
    </source>
</reference>
<reference evidence="2" key="2">
    <citation type="journal article" date="2023" name="IMA Fungus">
        <title>Comparative genomic study of the Penicillium genus elucidates a diverse pangenome and 15 lateral gene transfer events.</title>
        <authorList>
            <person name="Petersen C."/>
            <person name="Sorensen T."/>
            <person name="Nielsen M.R."/>
            <person name="Sondergaard T.E."/>
            <person name="Sorensen J.L."/>
            <person name="Fitzpatrick D.A."/>
            <person name="Frisvad J.C."/>
            <person name="Nielsen K.L."/>
        </authorList>
    </citation>
    <scope>NUCLEOTIDE SEQUENCE</scope>
    <source>
        <strain evidence="2">IBT 30761</strain>
    </source>
</reference>
<dbReference type="EMBL" id="JAPQKI010000001">
    <property type="protein sequence ID" value="KAJ5112779.1"/>
    <property type="molecule type" value="Genomic_DNA"/>
</dbReference>
<evidence type="ECO:0000313" key="3">
    <source>
        <dbReference type="Proteomes" id="UP001149074"/>
    </source>
</evidence>
<evidence type="ECO:0000313" key="2">
    <source>
        <dbReference type="EMBL" id="KAJ5112779.1"/>
    </source>
</evidence>
<comment type="caution">
    <text evidence="2">The sequence shown here is derived from an EMBL/GenBank/DDBJ whole genome shotgun (WGS) entry which is preliminary data.</text>
</comment>